<dbReference type="PROSITE" id="PS50132">
    <property type="entry name" value="RGS"/>
    <property type="match status" value="1"/>
</dbReference>
<accession>A0A979FSZ7</accession>
<dbReference type="InterPro" id="IPR052246">
    <property type="entry name" value="Cell_Polariz_PKAAnc"/>
</dbReference>
<dbReference type="GO" id="GO:0005739">
    <property type="term" value="C:mitochondrion"/>
    <property type="evidence" value="ECO:0007669"/>
    <property type="project" value="TreeGrafter"/>
</dbReference>
<dbReference type="RefSeq" id="XP_047739502.1">
    <property type="nucleotide sequence ID" value="XM_047883546.1"/>
</dbReference>
<feature type="region of interest" description="Disordered" evidence="1">
    <location>
        <begin position="775"/>
        <end position="794"/>
    </location>
</feature>
<dbReference type="InterPro" id="IPR036305">
    <property type="entry name" value="RGS_sf"/>
</dbReference>
<dbReference type="InterPro" id="IPR044926">
    <property type="entry name" value="RGS_subdomain_2"/>
</dbReference>
<evidence type="ECO:0000259" key="2">
    <source>
        <dbReference type="PROSITE" id="PS50132"/>
    </source>
</evidence>
<dbReference type="Proteomes" id="UP000694843">
    <property type="component" value="Unplaced"/>
</dbReference>
<feature type="domain" description="RGS" evidence="2">
    <location>
        <begin position="409"/>
        <end position="557"/>
    </location>
</feature>
<feature type="region of interest" description="Disordered" evidence="1">
    <location>
        <begin position="450"/>
        <end position="479"/>
    </location>
</feature>
<name>A0A979FSZ7_HYAAZ</name>
<organism evidence="3 4">
    <name type="scientific">Hyalella azteca</name>
    <name type="common">Amphipod</name>
    <dbReference type="NCBI Taxonomy" id="294128"/>
    <lineage>
        <taxon>Eukaryota</taxon>
        <taxon>Metazoa</taxon>
        <taxon>Ecdysozoa</taxon>
        <taxon>Arthropoda</taxon>
        <taxon>Crustacea</taxon>
        <taxon>Multicrustacea</taxon>
        <taxon>Malacostraca</taxon>
        <taxon>Eumalacostraca</taxon>
        <taxon>Peracarida</taxon>
        <taxon>Amphipoda</taxon>
        <taxon>Senticaudata</taxon>
        <taxon>Talitrida</taxon>
        <taxon>Talitroidea</taxon>
        <taxon>Hyalellidae</taxon>
        <taxon>Hyalella</taxon>
    </lineage>
</organism>
<feature type="region of interest" description="Disordered" evidence="1">
    <location>
        <begin position="9"/>
        <end position="28"/>
    </location>
</feature>
<dbReference type="GO" id="GO:0008104">
    <property type="term" value="P:intracellular protein localization"/>
    <property type="evidence" value="ECO:0007669"/>
    <property type="project" value="TreeGrafter"/>
</dbReference>
<dbReference type="SUPFAM" id="SSF48097">
    <property type="entry name" value="Regulator of G-protein signaling, RGS"/>
    <property type="match status" value="2"/>
</dbReference>
<gene>
    <name evidence="4" type="primary">LOC108664988</name>
</gene>
<dbReference type="Gene3D" id="1.10.167.10">
    <property type="entry name" value="Regulator of G-protein Signalling 4, domain 2"/>
    <property type="match status" value="2"/>
</dbReference>
<dbReference type="InterPro" id="IPR016137">
    <property type="entry name" value="RGS"/>
</dbReference>
<dbReference type="GeneID" id="108664988"/>
<feature type="region of interest" description="Disordered" evidence="1">
    <location>
        <begin position="709"/>
        <end position="747"/>
    </location>
</feature>
<reference evidence="4" key="1">
    <citation type="submission" date="2025-08" db="UniProtKB">
        <authorList>
            <consortium name="RefSeq"/>
        </authorList>
    </citation>
    <scope>IDENTIFICATION</scope>
    <source>
        <tissue evidence="4">Whole organism</tissue>
    </source>
</reference>
<evidence type="ECO:0000256" key="1">
    <source>
        <dbReference type="SAM" id="MobiDB-lite"/>
    </source>
</evidence>
<protein>
    <submittedName>
        <fullName evidence="4">A-kinase anchor protein 10, mitochondrial</fullName>
    </submittedName>
</protein>
<dbReference type="OMA" id="QIEINIC"/>
<dbReference type="SMART" id="SM00315">
    <property type="entry name" value="RGS"/>
    <property type="match status" value="2"/>
</dbReference>
<dbReference type="GO" id="GO:0005886">
    <property type="term" value="C:plasma membrane"/>
    <property type="evidence" value="ECO:0007669"/>
    <property type="project" value="TreeGrafter"/>
</dbReference>
<dbReference type="PANTHER" id="PTHR13155:SF1">
    <property type="entry name" value="A-KINASE ANCHOR PROTEIN 10, MITOCHONDRIAL"/>
    <property type="match status" value="1"/>
</dbReference>
<feature type="compositionally biased region" description="Low complexity" evidence="1">
    <location>
        <begin position="736"/>
        <end position="747"/>
    </location>
</feature>
<feature type="compositionally biased region" description="Polar residues" evidence="1">
    <location>
        <begin position="281"/>
        <end position="294"/>
    </location>
</feature>
<evidence type="ECO:0000313" key="3">
    <source>
        <dbReference type="Proteomes" id="UP000694843"/>
    </source>
</evidence>
<dbReference type="Pfam" id="PF00615">
    <property type="entry name" value="RGS"/>
    <property type="match status" value="1"/>
</dbReference>
<evidence type="ECO:0000313" key="4">
    <source>
        <dbReference type="RefSeq" id="XP_047739502.1"/>
    </source>
</evidence>
<feature type="region of interest" description="Disordered" evidence="1">
    <location>
        <begin position="281"/>
        <end position="302"/>
    </location>
</feature>
<dbReference type="KEGG" id="hazt:108664988"/>
<sequence length="860" mass="95716">MALIWKKFRDGNNHKAGHHAPRPGGEGVIQTSLPSKVSAREIISPQHSHSFVSPAVERLFFPKLSPDVSDPLKAQPNFVTTLQQILDNLKTRRYFLSYLEGSESQVLAAFWIDVHNLQQCGLEILAEQKTGCQEKCSDVGSNNIQSNDGNKILSCSSTDKTCDETKKILDDRPDCNGSGDSMDGIVGKASDYTNHFVHEKKELEGSVSNISNANFYSSNSNSCDTQLVDNYSSNQCEFSDSDRHIIKLSSNDNNSNFEKLNPLESFGEFIIDPNTKDVSNHRSSLTNGINNNESKAVPGVKDSSVEPCNFNRNEEGFSNEILQHLFKEVWRIFERYIAVDSDYKCPISDKSKAKAREKIGKMHINFDPYCFKEAQDEAYMLLEGEVAGFLSSNYHLRHQLDLLSYSSPTLPDMLFSQAAFPYFVEFLDQKGGRPLLEFWMMASNFREQLQSASAPSSPTDTTLDNCSHDTSKTPRNESLSVQNQEDAMVIYDKYFSLQASQKLGFSDELRCFVESNICQEQGPDADCFDVAVRIVLYVLQTCFLPDYLSSTLYDGYISDLLASVKHTAGQCRAYRWYFLNIIYYYHLNLSIFLISSIPVTGRSSGKTPALPAATSDMRIDARLISDPDSLWRRPNITGGLSCGSINALGRFESLLQVEELNVASNDHSKLARTLRRLANRDDHKTRLEQAYSVAAAIVGDVTRVTLDARNTPASPYHPTDPYDLANLRHPQHPLTSSSSKPNNNTNVSDDFVPPLLYSEYFKPLIVRGSNSNLSIASSTSDLPQSSSSVSSPAKSSLVSMRKSSSNYNFSDITDGLFGSGSHGLAHSYSLASFDLETDVDADFPALPTEPELQLRKNSKI</sequence>
<dbReference type="AlphaFoldDB" id="A0A979FSZ7"/>
<proteinExistence type="predicted"/>
<dbReference type="CTD" id="34957"/>
<keyword evidence="3" id="KW-1185">Reference proteome</keyword>
<dbReference type="PANTHER" id="PTHR13155">
    <property type="entry name" value="A-KINASE ANCHOR PROTEINS"/>
    <property type="match status" value="1"/>
</dbReference>
<feature type="compositionally biased region" description="Basic and acidic residues" evidence="1">
    <location>
        <begin position="466"/>
        <end position="475"/>
    </location>
</feature>
<dbReference type="OrthoDB" id="5584247at2759"/>